<proteinExistence type="predicted"/>
<evidence type="ECO:0000313" key="2">
    <source>
        <dbReference type="Proteomes" id="UP000198660"/>
    </source>
</evidence>
<gene>
    <name evidence="1" type="ORF">SAMN05444972_106194</name>
</gene>
<evidence type="ECO:0000313" key="1">
    <source>
        <dbReference type="EMBL" id="SFS72796.1"/>
    </source>
</evidence>
<dbReference type="RefSeq" id="WP_091837015.1">
    <property type="nucleotide sequence ID" value="NZ_FPAA01000006.1"/>
</dbReference>
<sequence length="71" mass="8070">MLPKPTFTYRWPQLTPYPPFSMGWIYPDLFPLYPVEEENIPSPAISSPSSSQKTPIKITIRARNTLDSAST</sequence>
<organism evidence="1 2">
    <name type="scientific">Marininema halotolerans</name>
    <dbReference type="NCBI Taxonomy" id="1155944"/>
    <lineage>
        <taxon>Bacteria</taxon>
        <taxon>Bacillati</taxon>
        <taxon>Bacillota</taxon>
        <taxon>Bacilli</taxon>
        <taxon>Bacillales</taxon>
        <taxon>Thermoactinomycetaceae</taxon>
        <taxon>Marininema</taxon>
    </lineage>
</organism>
<protein>
    <submittedName>
        <fullName evidence="1">Uncharacterized protein</fullName>
    </submittedName>
</protein>
<dbReference type="EMBL" id="FPAA01000006">
    <property type="protein sequence ID" value="SFS72796.1"/>
    <property type="molecule type" value="Genomic_DNA"/>
</dbReference>
<dbReference type="AlphaFoldDB" id="A0A1I6S788"/>
<dbReference type="Proteomes" id="UP000198660">
    <property type="component" value="Unassembled WGS sequence"/>
</dbReference>
<reference evidence="2" key="1">
    <citation type="submission" date="2016-10" db="EMBL/GenBank/DDBJ databases">
        <authorList>
            <person name="Varghese N."/>
            <person name="Submissions S."/>
        </authorList>
    </citation>
    <scope>NUCLEOTIDE SEQUENCE [LARGE SCALE GENOMIC DNA]</scope>
    <source>
        <strain evidence="2">DSM 45789</strain>
    </source>
</reference>
<accession>A0A1I6S788</accession>
<name>A0A1I6S788_9BACL</name>
<keyword evidence="2" id="KW-1185">Reference proteome</keyword>
<dbReference type="OrthoDB" id="9986182at2"/>